<dbReference type="RefSeq" id="WP_203762200.1">
    <property type="nucleotide sequence ID" value="NZ_BAAABO010000037.1"/>
</dbReference>
<comment type="caution">
    <text evidence="3">The sequence shown here is derived from an EMBL/GenBank/DDBJ whole genome shotgun (WGS) entry which is preliminary data.</text>
</comment>
<organism evidence="3 4">
    <name type="scientific">Paractinoplanes deccanensis</name>
    <dbReference type="NCBI Taxonomy" id="113561"/>
    <lineage>
        <taxon>Bacteria</taxon>
        <taxon>Bacillati</taxon>
        <taxon>Actinomycetota</taxon>
        <taxon>Actinomycetes</taxon>
        <taxon>Micromonosporales</taxon>
        <taxon>Micromonosporaceae</taxon>
        <taxon>Paractinoplanes</taxon>
    </lineage>
</organism>
<proteinExistence type="predicted"/>
<keyword evidence="2" id="KW-1133">Transmembrane helix</keyword>
<sequence>MTQEQTEPSAAEQTRRWGRQFGVTAGLLVGFAALVVAMIWIADGDDVVWQRRVYVFGAVEALVFTAIGWLFGREVHRSAAQSAQASADAANQAADQARSEAQAEAAQASEARVAAAETDAKLQAVRAAALSSAPASRGGPQDVSARSRSEAALDLRAFITELTEPPERNR</sequence>
<protein>
    <submittedName>
        <fullName evidence="3">Uncharacterized protein</fullName>
    </submittedName>
</protein>
<gene>
    <name evidence="3" type="ORF">Ade02nite_28490</name>
</gene>
<keyword evidence="2" id="KW-0472">Membrane</keyword>
<feature type="region of interest" description="Disordered" evidence="1">
    <location>
        <begin position="81"/>
        <end position="110"/>
    </location>
</feature>
<dbReference type="Proteomes" id="UP000609879">
    <property type="component" value="Unassembled WGS sequence"/>
</dbReference>
<keyword evidence="4" id="KW-1185">Reference proteome</keyword>
<evidence type="ECO:0000313" key="3">
    <source>
        <dbReference type="EMBL" id="GID74208.1"/>
    </source>
</evidence>
<evidence type="ECO:0000256" key="1">
    <source>
        <dbReference type="SAM" id="MobiDB-lite"/>
    </source>
</evidence>
<feature type="transmembrane region" description="Helical" evidence="2">
    <location>
        <begin position="21"/>
        <end position="41"/>
    </location>
</feature>
<name>A0ABQ3Y2K9_9ACTN</name>
<keyword evidence="2" id="KW-0812">Transmembrane</keyword>
<accession>A0ABQ3Y2K9</accession>
<evidence type="ECO:0000256" key="2">
    <source>
        <dbReference type="SAM" id="Phobius"/>
    </source>
</evidence>
<dbReference type="EMBL" id="BOMI01000051">
    <property type="protein sequence ID" value="GID74208.1"/>
    <property type="molecule type" value="Genomic_DNA"/>
</dbReference>
<feature type="transmembrane region" description="Helical" evidence="2">
    <location>
        <begin position="53"/>
        <end position="72"/>
    </location>
</feature>
<evidence type="ECO:0000313" key="4">
    <source>
        <dbReference type="Proteomes" id="UP000609879"/>
    </source>
</evidence>
<reference evidence="3 4" key="1">
    <citation type="submission" date="2021-01" db="EMBL/GenBank/DDBJ databases">
        <title>Whole genome shotgun sequence of Actinoplanes deccanensis NBRC 13994.</title>
        <authorList>
            <person name="Komaki H."/>
            <person name="Tamura T."/>
        </authorList>
    </citation>
    <scope>NUCLEOTIDE SEQUENCE [LARGE SCALE GENOMIC DNA]</scope>
    <source>
        <strain evidence="3 4">NBRC 13994</strain>
    </source>
</reference>